<keyword evidence="11" id="KW-1185">Reference proteome</keyword>
<comment type="caution">
    <text evidence="9">Lacks conserved residue(s) required for the propagation of feature annotation.</text>
</comment>
<dbReference type="SUPFAM" id="SSF82714">
    <property type="entry name" value="Multidrug efflux transporter AcrB TolC docking domain, DN and DC subdomains"/>
    <property type="match status" value="2"/>
</dbReference>
<evidence type="ECO:0000256" key="1">
    <source>
        <dbReference type="ARBA" id="ARBA00004429"/>
    </source>
</evidence>
<dbReference type="InterPro" id="IPR027463">
    <property type="entry name" value="AcrB_DN_DC_subdom"/>
</dbReference>
<keyword evidence="4" id="KW-1003">Cell membrane</keyword>
<dbReference type="PRINTS" id="PR00702">
    <property type="entry name" value="ACRIFLAVINRP"/>
</dbReference>
<reference evidence="10 11" key="1">
    <citation type="journal article" date="2015" name="Antonie Van Leeuwenhoek">
        <title>Thioclava indica sp. nov., isolated from surface seawater of the Indian Ocean.</title>
        <authorList>
            <person name="Liu Y."/>
            <person name="Lai Q."/>
            <person name="Du J."/>
            <person name="Xu H."/>
            <person name="Jiang L."/>
            <person name="Shao Z."/>
        </authorList>
    </citation>
    <scope>NUCLEOTIDE SEQUENCE [LARGE SCALE GENOMIC DNA]</scope>
    <source>
        <strain evidence="10 11">DT23-4</strain>
    </source>
</reference>
<evidence type="ECO:0000313" key="11">
    <source>
        <dbReference type="Proteomes" id="UP000027471"/>
    </source>
</evidence>
<comment type="caution">
    <text evidence="10">The sequence shown here is derived from an EMBL/GenBank/DDBJ whole genome shotgun (WGS) entry which is preliminary data.</text>
</comment>
<dbReference type="FunFam" id="3.30.70.1430:FF:000001">
    <property type="entry name" value="Efflux pump membrane transporter"/>
    <property type="match status" value="1"/>
</dbReference>
<keyword evidence="3 9" id="KW-0813">Transport</keyword>
<keyword evidence="7 9" id="KW-1133">Transmembrane helix</keyword>
<dbReference type="FunFam" id="1.20.1640.10:FF:000001">
    <property type="entry name" value="Efflux pump membrane transporter"/>
    <property type="match status" value="1"/>
</dbReference>
<dbReference type="PANTHER" id="PTHR32063:SF13">
    <property type="entry name" value="MULTIDRUG EFFLUX PUMP SUBUNIT ACRB-RELATED"/>
    <property type="match status" value="1"/>
</dbReference>
<feature type="transmembrane region" description="Helical" evidence="9">
    <location>
        <begin position="533"/>
        <end position="550"/>
    </location>
</feature>
<evidence type="ECO:0000313" key="10">
    <source>
        <dbReference type="EMBL" id="KEO59912.1"/>
    </source>
</evidence>
<dbReference type="Proteomes" id="UP000027471">
    <property type="component" value="Unassembled WGS sequence"/>
</dbReference>
<feature type="transmembrane region" description="Helical" evidence="9">
    <location>
        <begin position="918"/>
        <end position="942"/>
    </location>
</feature>
<feature type="transmembrane region" description="Helical" evidence="9">
    <location>
        <begin position="339"/>
        <end position="358"/>
    </location>
</feature>
<comment type="similarity">
    <text evidence="2 9">Belongs to the resistance-nodulation-cell division (RND) (TC 2.A.6) family.</text>
</comment>
<dbReference type="InterPro" id="IPR001036">
    <property type="entry name" value="Acrflvin-R"/>
</dbReference>
<dbReference type="Gene3D" id="3.30.70.1320">
    <property type="entry name" value="Multidrug efflux transporter AcrB pore domain like"/>
    <property type="match status" value="1"/>
</dbReference>
<accession>A0A074KEC0</accession>
<dbReference type="OrthoDB" id="9807350at2"/>
<dbReference type="InterPro" id="IPR004764">
    <property type="entry name" value="MdtF-like"/>
</dbReference>
<evidence type="ECO:0000256" key="2">
    <source>
        <dbReference type="ARBA" id="ARBA00010942"/>
    </source>
</evidence>
<dbReference type="NCBIfam" id="TIGR00915">
    <property type="entry name" value="2A0602"/>
    <property type="match status" value="1"/>
</dbReference>
<comment type="subcellular location">
    <subcellularLocation>
        <location evidence="1 9">Cell inner membrane</location>
        <topology evidence="1 9">Multi-pass membrane protein</topology>
    </subcellularLocation>
</comment>
<dbReference type="eggNOG" id="COG0841">
    <property type="taxonomic scope" value="Bacteria"/>
</dbReference>
<feature type="transmembrane region" description="Helical" evidence="9">
    <location>
        <begin position="365"/>
        <end position="389"/>
    </location>
</feature>
<dbReference type="GO" id="GO:0042910">
    <property type="term" value="F:xenobiotic transmembrane transporter activity"/>
    <property type="evidence" value="ECO:0007669"/>
    <property type="project" value="TreeGrafter"/>
</dbReference>
<feature type="transmembrane region" description="Helical" evidence="9">
    <location>
        <begin position="892"/>
        <end position="912"/>
    </location>
</feature>
<evidence type="ECO:0000256" key="8">
    <source>
        <dbReference type="ARBA" id="ARBA00023136"/>
    </source>
</evidence>
<proteinExistence type="inferred from homology"/>
<evidence type="ECO:0000256" key="7">
    <source>
        <dbReference type="ARBA" id="ARBA00022989"/>
    </source>
</evidence>
<organism evidence="10 11">
    <name type="scientific">Thioclava indica</name>
    <dbReference type="NCBI Taxonomy" id="1353528"/>
    <lineage>
        <taxon>Bacteria</taxon>
        <taxon>Pseudomonadati</taxon>
        <taxon>Pseudomonadota</taxon>
        <taxon>Alphaproteobacteria</taxon>
        <taxon>Rhodobacterales</taxon>
        <taxon>Paracoccaceae</taxon>
        <taxon>Thioclava</taxon>
    </lineage>
</organism>
<evidence type="ECO:0000256" key="5">
    <source>
        <dbReference type="ARBA" id="ARBA00022519"/>
    </source>
</evidence>
<dbReference type="NCBIfam" id="NF000282">
    <property type="entry name" value="RND_permease_1"/>
    <property type="match status" value="1"/>
</dbReference>
<dbReference type="FunFam" id="3.30.70.1430:FF:000002">
    <property type="entry name" value="Efflux pump membrane transporter"/>
    <property type="match status" value="1"/>
</dbReference>
<keyword evidence="5 9" id="KW-0997">Cell inner membrane</keyword>
<dbReference type="PANTHER" id="PTHR32063">
    <property type="match status" value="1"/>
</dbReference>
<feature type="transmembrane region" description="Helical" evidence="9">
    <location>
        <begin position="997"/>
        <end position="1021"/>
    </location>
</feature>
<keyword evidence="6 9" id="KW-0812">Transmembrane</keyword>
<evidence type="ECO:0000256" key="6">
    <source>
        <dbReference type="ARBA" id="ARBA00022692"/>
    </source>
</evidence>
<feature type="transmembrane region" description="Helical" evidence="9">
    <location>
        <begin position="464"/>
        <end position="487"/>
    </location>
</feature>
<evidence type="ECO:0000256" key="3">
    <source>
        <dbReference type="ARBA" id="ARBA00022448"/>
    </source>
</evidence>
<dbReference type="EMBL" id="AUNB01000027">
    <property type="protein sequence ID" value="KEO59912.1"/>
    <property type="molecule type" value="Genomic_DNA"/>
</dbReference>
<dbReference type="STRING" id="1353528.DT23_15355"/>
<evidence type="ECO:0000256" key="9">
    <source>
        <dbReference type="RuleBase" id="RU364070"/>
    </source>
</evidence>
<dbReference type="Gene3D" id="1.20.1640.10">
    <property type="entry name" value="Multidrug efflux transporter AcrB transmembrane domain"/>
    <property type="match status" value="2"/>
</dbReference>
<dbReference type="Gene3D" id="3.30.70.1440">
    <property type="entry name" value="Multidrug efflux transporter AcrB pore domain"/>
    <property type="match status" value="1"/>
</dbReference>
<sequence length="1033" mass="109442">MIRFFIHRPVFAIVLALVTILAGGYSVTQLAVSQYPEVAPTTIRISASYSGATAEAVENSVTTPIEDALTGLDGMLYMESSSNQGSARVTLTFDGSIDPIDAENEVQTKISKIESQLPDAVQSAGLNVSRSSSDILMVGALVSSDGKYSTVELGNILDTEVKGAVERTSGVGGLNVFGSGYALRVWLDPYKLEQYQLTPNDVTAAVKAQNTTVSVGSLGDTPTTVGQQFTATITAQSQLTSTEQFEKILLKTENDGSAVYLGDVARIEIGQEDYGKNSRFDGLNASGFGVNLANGANAVDTAAAVRATLARLAPSLPEGVSFHIAYDTSPFVQQSIEKVYHTLGEAIVLVLLVILVFLQKWRATLIPVVAVPVVLMGTFAVLLVAGYSINTLTMFAMVLAIGLLVDDAIVVVENVERVMEEDGLSAMAATEKSMSQITGALVGVALVLSAVFLPMAFFPGSTGVIYRQFSVTIITAMVLSAVVALLLSPALAAKLLRPATKPPIAPARAFNTGFAKVQSGYVGAVRRIVRKPFLMALVLVLLLAGAWGVSTRLPSSFLPKEDQGVLMVMVSLSEGSTNAQTSDVVDKITNYLLTQEKSDVSSVFATLGFSFRGSGQNTAMVFAKLKDFSERTGKDQSAEAIAARANKHFAGLRAGEVFFLQPPSIRGLGNTSGFQMYLVDQAGAGVTALRQAADQLVGEAKTDDRLTNVRVNGDEDKAALQMNIDQQKAESLGLSLRDLNAMLSVIFAGKDVNDFNLNGNLRPVIVQADAPYRMQPGDIDNWYARNSSGEMVPFSAFVTTQWVSVAPKLSRYNATDALKISGQSSASSSSGMAMDAMQELVNKLPGGYGLAWTGLSYQERQSGNQAPYLYALSVLVVFLCLAALYESWSIPLSVMLAVPVGVLGALAAAWVTGQANDVYFKVGILTTIGLAAKNAILIVEFARNLEAQGRDLIDATLEAARLRLRPILMTSLAFMLGVLPLAIASGAGAAAQRAIGIGVMGGMAAATFIGVFMVPAFYVLVRKLTPKSKPQVK</sequence>
<keyword evidence="8 9" id="KW-0472">Membrane</keyword>
<feature type="transmembrane region" description="Helical" evidence="9">
    <location>
        <begin position="967"/>
        <end position="991"/>
    </location>
</feature>
<name>A0A074KEC0_9RHOB</name>
<feature type="transmembrane region" description="Helical" evidence="9">
    <location>
        <begin position="437"/>
        <end position="458"/>
    </location>
</feature>
<gene>
    <name evidence="10" type="ORF">DT23_15355</name>
</gene>
<dbReference type="GO" id="GO:0015562">
    <property type="term" value="F:efflux transmembrane transporter activity"/>
    <property type="evidence" value="ECO:0007669"/>
    <property type="project" value="InterPro"/>
</dbReference>
<dbReference type="AlphaFoldDB" id="A0A074KEC0"/>
<dbReference type="SUPFAM" id="SSF82866">
    <property type="entry name" value="Multidrug efflux transporter AcrB transmembrane domain"/>
    <property type="match status" value="2"/>
</dbReference>
<dbReference type="Gene3D" id="3.30.2090.10">
    <property type="entry name" value="Multidrug efflux transporter AcrB TolC docking domain, DN and DC subdomains"/>
    <property type="match status" value="2"/>
</dbReference>
<dbReference type="GO" id="GO:0005886">
    <property type="term" value="C:plasma membrane"/>
    <property type="evidence" value="ECO:0007669"/>
    <property type="project" value="UniProtKB-SubCell"/>
</dbReference>
<dbReference type="RefSeq" id="WP_038130727.1">
    <property type="nucleotide sequence ID" value="NZ_AUNB01000027.1"/>
</dbReference>
<protein>
    <recommendedName>
        <fullName evidence="9">Efflux pump membrane transporter</fullName>
    </recommendedName>
</protein>
<dbReference type="SUPFAM" id="SSF82693">
    <property type="entry name" value="Multidrug efflux transporter AcrB pore domain, PN1, PN2, PC1 and PC2 subdomains"/>
    <property type="match status" value="4"/>
</dbReference>
<evidence type="ECO:0000256" key="4">
    <source>
        <dbReference type="ARBA" id="ARBA00022475"/>
    </source>
</evidence>
<feature type="transmembrane region" description="Helical" evidence="9">
    <location>
        <begin position="395"/>
        <end position="416"/>
    </location>
</feature>
<dbReference type="GO" id="GO:0009636">
    <property type="term" value="P:response to toxic substance"/>
    <property type="evidence" value="ECO:0007669"/>
    <property type="project" value="UniProtKB-ARBA"/>
</dbReference>
<dbReference type="Pfam" id="PF00873">
    <property type="entry name" value="ACR_tran"/>
    <property type="match status" value="1"/>
</dbReference>
<dbReference type="Gene3D" id="3.30.70.1430">
    <property type="entry name" value="Multidrug efflux transporter AcrB pore domain"/>
    <property type="match status" value="2"/>
</dbReference>
<feature type="transmembrane region" description="Helical" evidence="9">
    <location>
        <begin position="868"/>
        <end position="885"/>
    </location>
</feature>